<evidence type="ECO:0000256" key="2">
    <source>
        <dbReference type="ARBA" id="ARBA00022448"/>
    </source>
</evidence>
<dbReference type="GO" id="GO:0005524">
    <property type="term" value="F:ATP binding"/>
    <property type="evidence" value="ECO:0007669"/>
    <property type="project" value="UniProtKB-KW"/>
</dbReference>
<evidence type="ECO:0000256" key="1">
    <source>
        <dbReference type="ARBA" id="ARBA00004202"/>
    </source>
</evidence>
<evidence type="ECO:0000256" key="4">
    <source>
        <dbReference type="ARBA" id="ARBA00022840"/>
    </source>
</evidence>
<organism evidence="8 9">
    <name type="scientific">Phytohabitans flavus</name>
    <dbReference type="NCBI Taxonomy" id="1076124"/>
    <lineage>
        <taxon>Bacteria</taxon>
        <taxon>Bacillati</taxon>
        <taxon>Actinomycetota</taxon>
        <taxon>Actinomycetes</taxon>
        <taxon>Micromonosporales</taxon>
        <taxon>Micromonosporaceae</taxon>
    </lineage>
</organism>
<dbReference type="GO" id="GO:0016887">
    <property type="term" value="F:ATP hydrolysis activity"/>
    <property type="evidence" value="ECO:0007669"/>
    <property type="project" value="InterPro"/>
</dbReference>
<protein>
    <recommendedName>
        <fullName evidence="7">ABC transporter domain-containing protein</fullName>
    </recommendedName>
</protein>
<dbReference type="GO" id="GO:0005886">
    <property type="term" value="C:plasma membrane"/>
    <property type="evidence" value="ECO:0007669"/>
    <property type="project" value="UniProtKB-SubCell"/>
</dbReference>
<dbReference type="GO" id="GO:0046677">
    <property type="term" value="P:response to antibiotic"/>
    <property type="evidence" value="ECO:0007669"/>
    <property type="project" value="UniProtKB-KW"/>
</dbReference>
<dbReference type="Proteomes" id="UP000502508">
    <property type="component" value="Chromosome"/>
</dbReference>
<keyword evidence="3" id="KW-0547">Nucleotide-binding</keyword>
<evidence type="ECO:0000256" key="6">
    <source>
        <dbReference type="SAM" id="MobiDB-lite"/>
    </source>
</evidence>
<evidence type="ECO:0000259" key="7">
    <source>
        <dbReference type="Pfam" id="PF00005"/>
    </source>
</evidence>
<dbReference type="AlphaFoldDB" id="A0A6F8XU68"/>
<accession>A0A6F8XU68</accession>
<dbReference type="Gene3D" id="3.40.50.300">
    <property type="entry name" value="P-loop containing nucleotide triphosphate hydrolases"/>
    <property type="match status" value="1"/>
</dbReference>
<dbReference type="InterPro" id="IPR027417">
    <property type="entry name" value="P-loop_NTPase"/>
</dbReference>
<evidence type="ECO:0000313" key="9">
    <source>
        <dbReference type="Proteomes" id="UP000502508"/>
    </source>
</evidence>
<sequence length="176" mass="18314">MEIAIEAEGLVKKYGSVVALDGLDLSVPQGTVMGLLGPNGAGKTTAVRVFTTLLTPDAGRARVAGLDVVADAARLRGLIGLSGQYAAVDEYLTGFENLDMVGRLYGYRAKASRERARELLARFDLEDAADRPVKGYSGACGAGSTWPVRSSPSRRCCSSTSRPPASTRAAASACGT</sequence>
<name>A0A6F8XU68_9ACTN</name>
<keyword evidence="5" id="KW-0046">Antibiotic resistance</keyword>
<proteinExistence type="predicted"/>
<gene>
    <name evidence="8" type="ORF">Pflav_037700</name>
</gene>
<comment type="subcellular location">
    <subcellularLocation>
        <location evidence="1">Cell membrane</location>
        <topology evidence="1">Peripheral membrane protein</topology>
    </subcellularLocation>
</comment>
<evidence type="ECO:0000256" key="3">
    <source>
        <dbReference type="ARBA" id="ARBA00022741"/>
    </source>
</evidence>
<feature type="domain" description="ABC transporter" evidence="7">
    <location>
        <begin position="20"/>
        <end position="138"/>
    </location>
</feature>
<dbReference type="SUPFAM" id="SSF52540">
    <property type="entry name" value="P-loop containing nucleoside triphosphate hydrolases"/>
    <property type="match status" value="1"/>
</dbReference>
<feature type="region of interest" description="Disordered" evidence="6">
    <location>
        <begin position="149"/>
        <end position="176"/>
    </location>
</feature>
<dbReference type="PANTHER" id="PTHR42711:SF19">
    <property type="entry name" value="DOXORUBICIN RESISTANCE ATP-BINDING PROTEIN DRRA"/>
    <property type="match status" value="1"/>
</dbReference>
<keyword evidence="9" id="KW-1185">Reference proteome</keyword>
<reference evidence="8 9" key="2">
    <citation type="submission" date="2020-03" db="EMBL/GenBank/DDBJ databases">
        <authorList>
            <person name="Ichikawa N."/>
            <person name="Kimura A."/>
            <person name="Kitahashi Y."/>
            <person name="Uohara A."/>
        </authorList>
    </citation>
    <scope>NUCLEOTIDE SEQUENCE [LARGE SCALE GENOMIC DNA]</scope>
    <source>
        <strain evidence="8 9">NBRC 107702</strain>
    </source>
</reference>
<keyword evidence="4" id="KW-0067">ATP-binding</keyword>
<dbReference type="InterPro" id="IPR050763">
    <property type="entry name" value="ABC_transporter_ATP-binding"/>
</dbReference>
<dbReference type="EMBL" id="AP022870">
    <property type="protein sequence ID" value="BCB77360.1"/>
    <property type="molecule type" value="Genomic_DNA"/>
</dbReference>
<dbReference type="PANTHER" id="PTHR42711">
    <property type="entry name" value="ABC TRANSPORTER ATP-BINDING PROTEIN"/>
    <property type="match status" value="1"/>
</dbReference>
<dbReference type="Pfam" id="PF00005">
    <property type="entry name" value="ABC_tran"/>
    <property type="match status" value="1"/>
</dbReference>
<keyword evidence="2" id="KW-0813">Transport</keyword>
<reference evidence="8 9" key="1">
    <citation type="submission" date="2020-03" db="EMBL/GenBank/DDBJ databases">
        <title>Whole genome shotgun sequence of Phytohabitans flavus NBRC 107702.</title>
        <authorList>
            <person name="Komaki H."/>
            <person name="Tamura T."/>
        </authorList>
    </citation>
    <scope>NUCLEOTIDE SEQUENCE [LARGE SCALE GENOMIC DNA]</scope>
    <source>
        <strain evidence="8 9">NBRC 107702</strain>
    </source>
</reference>
<dbReference type="KEGG" id="pfla:Pflav_037700"/>
<evidence type="ECO:0000313" key="8">
    <source>
        <dbReference type="EMBL" id="BCB77360.1"/>
    </source>
</evidence>
<dbReference type="InterPro" id="IPR003439">
    <property type="entry name" value="ABC_transporter-like_ATP-bd"/>
</dbReference>
<evidence type="ECO:0000256" key="5">
    <source>
        <dbReference type="ARBA" id="ARBA00023251"/>
    </source>
</evidence>